<dbReference type="PROSITE" id="PS50109">
    <property type="entry name" value="HIS_KIN"/>
    <property type="match status" value="1"/>
</dbReference>
<dbReference type="InterPro" id="IPR036097">
    <property type="entry name" value="HisK_dim/P_sf"/>
</dbReference>
<dbReference type="PROSITE" id="PS50885">
    <property type="entry name" value="HAMP"/>
    <property type="match status" value="1"/>
</dbReference>
<dbReference type="RefSeq" id="WP_344486043.1">
    <property type="nucleotide sequence ID" value="NZ_BAAAQF010000006.1"/>
</dbReference>
<feature type="domain" description="Histidine kinase" evidence="12">
    <location>
        <begin position="282"/>
        <end position="495"/>
    </location>
</feature>
<dbReference type="EMBL" id="BAAAQF010000006">
    <property type="protein sequence ID" value="GAA1675450.1"/>
    <property type="molecule type" value="Genomic_DNA"/>
</dbReference>
<keyword evidence="15" id="KW-1185">Reference proteome</keyword>
<comment type="caution">
    <text evidence="14">The sequence shown here is derived from an EMBL/GenBank/DDBJ whole genome shotgun (WGS) entry which is preliminary data.</text>
</comment>
<dbReference type="SUPFAM" id="SSF47384">
    <property type="entry name" value="Homodimeric domain of signal transducing histidine kinase"/>
    <property type="match status" value="1"/>
</dbReference>
<dbReference type="Pfam" id="PF00672">
    <property type="entry name" value="HAMP"/>
    <property type="match status" value="1"/>
</dbReference>
<dbReference type="PANTHER" id="PTHR45436:SF5">
    <property type="entry name" value="SENSOR HISTIDINE KINASE TRCS"/>
    <property type="match status" value="1"/>
</dbReference>
<dbReference type="CDD" id="cd00082">
    <property type="entry name" value="HisKA"/>
    <property type="match status" value="1"/>
</dbReference>
<evidence type="ECO:0000313" key="14">
    <source>
        <dbReference type="EMBL" id="GAA1675450.1"/>
    </source>
</evidence>
<evidence type="ECO:0000259" key="12">
    <source>
        <dbReference type="PROSITE" id="PS50109"/>
    </source>
</evidence>
<keyword evidence="10 11" id="KW-0472">Membrane</keyword>
<evidence type="ECO:0000313" key="15">
    <source>
        <dbReference type="Proteomes" id="UP001499851"/>
    </source>
</evidence>
<evidence type="ECO:0000256" key="3">
    <source>
        <dbReference type="ARBA" id="ARBA00012438"/>
    </source>
</evidence>
<evidence type="ECO:0000256" key="10">
    <source>
        <dbReference type="ARBA" id="ARBA00023136"/>
    </source>
</evidence>
<dbReference type="InterPro" id="IPR005467">
    <property type="entry name" value="His_kinase_dom"/>
</dbReference>
<dbReference type="Gene3D" id="3.30.565.10">
    <property type="entry name" value="Histidine kinase-like ATPase, C-terminal domain"/>
    <property type="match status" value="1"/>
</dbReference>
<gene>
    <name evidence="14" type="ORF">GCM10009830_22610</name>
</gene>
<dbReference type="Pfam" id="PF02518">
    <property type="entry name" value="HATPase_c"/>
    <property type="match status" value="1"/>
</dbReference>
<evidence type="ECO:0000256" key="2">
    <source>
        <dbReference type="ARBA" id="ARBA00004236"/>
    </source>
</evidence>
<dbReference type="PANTHER" id="PTHR45436">
    <property type="entry name" value="SENSOR HISTIDINE KINASE YKOH"/>
    <property type="match status" value="1"/>
</dbReference>
<dbReference type="SUPFAM" id="SSF158472">
    <property type="entry name" value="HAMP domain-like"/>
    <property type="match status" value="1"/>
</dbReference>
<accession>A0ABN2GRA4</accession>
<feature type="domain" description="HAMP" evidence="13">
    <location>
        <begin position="207"/>
        <end position="260"/>
    </location>
</feature>
<dbReference type="PRINTS" id="PR00344">
    <property type="entry name" value="BCTRLSENSOR"/>
</dbReference>
<dbReference type="SUPFAM" id="SSF55874">
    <property type="entry name" value="ATPase domain of HSP90 chaperone/DNA topoisomerase II/histidine kinase"/>
    <property type="match status" value="1"/>
</dbReference>
<proteinExistence type="predicted"/>
<dbReference type="SMART" id="SM00304">
    <property type="entry name" value="HAMP"/>
    <property type="match status" value="1"/>
</dbReference>
<keyword evidence="4" id="KW-0597">Phosphoprotein</keyword>
<keyword evidence="7" id="KW-0418">Kinase</keyword>
<dbReference type="EC" id="2.7.13.3" evidence="3"/>
<evidence type="ECO:0000256" key="4">
    <source>
        <dbReference type="ARBA" id="ARBA00022553"/>
    </source>
</evidence>
<evidence type="ECO:0000256" key="5">
    <source>
        <dbReference type="ARBA" id="ARBA00022679"/>
    </source>
</evidence>
<dbReference type="InterPro" id="IPR003594">
    <property type="entry name" value="HATPase_dom"/>
</dbReference>
<organism evidence="14 15">
    <name type="scientific">Glycomyces endophyticus</name>
    <dbReference type="NCBI Taxonomy" id="480996"/>
    <lineage>
        <taxon>Bacteria</taxon>
        <taxon>Bacillati</taxon>
        <taxon>Actinomycetota</taxon>
        <taxon>Actinomycetes</taxon>
        <taxon>Glycomycetales</taxon>
        <taxon>Glycomycetaceae</taxon>
        <taxon>Glycomyces</taxon>
    </lineage>
</organism>
<evidence type="ECO:0000256" key="6">
    <source>
        <dbReference type="ARBA" id="ARBA00022692"/>
    </source>
</evidence>
<dbReference type="Proteomes" id="UP001499851">
    <property type="component" value="Unassembled WGS sequence"/>
</dbReference>
<keyword evidence="8 11" id="KW-1133">Transmembrane helix</keyword>
<keyword evidence="6 11" id="KW-0812">Transmembrane</keyword>
<evidence type="ECO:0000256" key="8">
    <source>
        <dbReference type="ARBA" id="ARBA00022989"/>
    </source>
</evidence>
<keyword evidence="5" id="KW-0808">Transferase</keyword>
<dbReference type="CDD" id="cd06225">
    <property type="entry name" value="HAMP"/>
    <property type="match status" value="1"/>
</dbReference>
<evidence type="ECO:0000256" key="9">
    <source>
        <dbReference type="ARBA" id="ARBA00023012"/>
    </source>
</evidence>
<evidence type="ECO:0000256" key="11">
    <source>
        <dbReference type="SAM" id="Phobius"/>
    </source>
</evidence>
<evidence type="ECO:0000256" key="7">
    <source>
        <dbReference type="ARBA" id="ARBA00022777"/>
    </source>
</evidence>
<protein>
    <recommendedName>
        <fullName evidence="3">histidine kinase</fullName>
        <ecNumber evidence="3">2.7.13.3</ecNumber>
    </recommendedName>
</protein>
<reference evidence="14 15" key="1">
    <citation type="journal article" date="2019" name="Int. J. Syst. Evol. Microbiol.">
        <title>The Global Catalogue of Microorganisms (GCM) 10K type strain sequencing project: providing services to taxonomists for standard genome sequencing and annotation.</title>
        <authorList>
            <consortium name="The Broad Institute Genomics Platform"/>
            <consortium name="The Broad Institute Genome Sequencing Center for Infectious Disease"/>
            <person name="Wu L."/>
            <person name="Ma J."/>
        </authorList>
    </citation>
    <scope>NUCLEOTIDE SEQUENCE [LARGE SCALE GENOMIC DNA]</scope>
    <source>
        <strain evidence="14 15">JCM 16001</strain>
    </source>
</reference>
<dbReference type="InterPro" id="IPR003660">
    <property type="entry name" value="HAMP_dom"/>
</dbReference>
<evidence type="ECO:0000259" key="13">
    <source>
        <dbReference type="PROSITE" id="PS50885"/>
    </source>
</evidence>
<dbReference type="Gene3D" id="1.10.287.130">
    <property type="match status" value="1"/>
</dbReference>
<feature type="transmembrane region" description="Helical" evidence="11">
    <location>
        <begin position="21"/>
        <end position="46"/>
    </location>
</feature>
<comment type="subcellular location">
    <subcellularLocation>
        <location evidence="2">Cell membrane</location>
    </subcellularLocation>
</comment>
<evidence type="ECO:0000256" key="1">
    <source>
        <dbReference type="ARBA" id="ARBA00000085"/>
    </source>
</evidence>
<dbReference type="InterPro" id="IPR003661">
    <property type="entry name" value="HisK_dim/P_dom"/>
</dbReference>
<dbReference type="Pfam" id="PF00512">
    <property type="entry name" value="HisKA"/>
    <property type="match status" value="1"/>
</dbReference>
<dbReference type="CDD" id="cd00075">
    <property type="entry name" value="HATPase"/>
    <property type="match status" value="1"/>
</dbReference>
<name>A0ABN2GRA4_9ACTN</name>
<dbReference type="SMART" id="SM00387">
    <property type="entry name" value="HATPase_c"/>
    <property type="match status" value="1"/>
</dbReference>
<comment type="catalytic activity">
    <reaction evidence="1">
        <text>ATP + protein L-histidine = ADP + protein N-phospho-L-histidine.</text>
        <dbReference type="EC" id="2.7.13.3"/>
    </reaction>
</comment>
<keyword evidence="9" id="KW-0902">Two-component regulatory system</keyword>
<dbReference type="InterPro" id="IPR004358">
    <property type="entry name" value="Sig_transdc_His_kin-like_C"/>
</dbReference>
<dbReference type="SMART" id="SM00388">
    <property type="entry name" value="HisKA"/>
    <property type="match status" value="1"/>
</dbReference>
<dbReference type="InterPro" id="IPR036890">
    <property type="entry name" value="HATPase_C_sf"/>
</dbReference>
<dbReference type="InterPro" id="IPR050428">
    <property type="entry name" value="TCS_sensor_his_kinase"/>
</dbReference>
<dbReference type="Gene3D" id="6.10.340.10">
    <property type="match status" value="1"/>
</dbReference>
<feature type="transmembrane region" description="Helical" evidence="11">
    <location>
        <begin position="183"/>
        <end position="206"/>
    </location>
</feature>
<sequence length="509" mass="55347">MSTPRVMEGVRDKWDRTPLRVRLTAAVLVLVAGSLILISVSTILALHSYFLGTVDEELEAQLLNFSPDVFDPEDMEDDDGTPAVRPEQYVFSILYSEGNRFDRPTDRPDYPVFDYDDLVAADGEAFTALSADGTTRWRVLGLSGSNVGTNDPEYDPEDHNLQGDAYYVLSYKLAHFDKTVAGLVWVDLLIGAGVLAGLAAIGVGLVRASLSPLRQIENTAAMIAAGNYSRRVPEHDPATEVGRVGRAINSMLTKVESALRAREYSEQRAHDSEERMREFIADASHELRTPLTSVRGYAELVRSNPQMPEADRQHYIRQIEEAAKRMGLLVGDLLHLARLGQERPVETEPVDLAPLAHESVTAHAVMAEDHELSFTCAPGSATVVAADRARMRQVLDNLLSNALRHTPAGTHVRVGLASEDGTVLLTVADDGPGMEQETADRVFERFFRSDAVVHPGSGLGLSIVAAIVKAHGGTVQVASRPGEGTAFTVRLAAEPADEPEDDPQAPDRS</sequence>